<dbReference type="Proteomes" id="UP000308600">
    <property type="component" value="Unassembled WGS sequence"/>
</dbReference>
<keyword evidence="2" id="KW-1185">Reference proteome</keyword>
<protein>
    <submittedName>
        <fullName evidence="1">DHS-like NAD/FAD-binding domain-containing protein</fullName>
    </submittedName>
</protein>
<dbReference type="EMBL" id="ML208264">
    <property type="protein sequence ID" value="TFK75118.1"/>
    <property type="molecule type" value="Genomic_DNA"/>
</dbReference>
<evidence type="ECO:0000313" key="1">
    <source>
        <dbReference type="EMBL" id="TFK75118.1"/>
    </source>
</evidence>
<evidence type="ECO:0000313" key="2">
    <source>
        <dbReference type="Proteomes" id="UP000308600"/>
    </source>
</evidence>
<proteinExistence type="predicted"/>
<accession>A0ACD3BAJ5</accession>
<gene>
    <name evidence="1" type="ORF">BDN72DRAFT_942121</name>
</gene>
<organism evidence="1 2">
    <name type="scientific">Pluteus cervinus</name>
    <dbReference type="NCBI Taxonomy" id="181527"/>
    <lineage>
        <taxon>Eukaryota</taxon>
        <taxon>Fungi</taxon>
        <taxon>Dikarya</taxon>
        <taxon>Basidiomycota</taxon>
        <taxon>Agaricomycotina</taxon>
        <taxon>Agaricomycetes</taxon>
        <taxon>Agaricomycetidae</taxon>
        <taxon>Agaricales</taxon>
        <taxon>Pluteineae</taxon>
        <taxon>Pluteaceae</taxon>
        <taxon>Pluteus</taxon>
    </lineage>
</organism>
<name>A0ACD3BAJ5_9AGAR</name>
<sequence length="696" mass="75873">MTLFLPLEESTPLPSSPPFLTAPTDLAAQRQRVIRAIVKARRIVVICGAGISVRAGIPDFRSSEGLFHSLKRDNPREALSSGKDLFDASVFNSEHTTSLFCQMIAQLSDLSKAAQPTAFHQLLRTLDDRGKLLRVYTQNIDAIEQKCGLSYGVPEFEGKRGKGHVKGKPSPGVDEQLISESTTVDPQPSRHPSPAVETPRCIPLHGTLQSMHCQICTHSFPLDAYIPSLTSGQPPMCPECVDNEKTRQLAGKRARGIGKLRPSVVLYNEDHRDGEGVGEVVRRDLIKGKGRNPADLLLVVGTSLRVPGTKRMVREFSKAVRCRAPPSSAQSQLVKDGQTFGPSSPDATPPRRSPAQEDEPLLKSIYLNLDFPVPMREWDGVFDGWVQGDAQKFADLLLDEFEKEARVKEVAEEKKRKREEVAAANALAAAAQLEQERELSYAVSTMEVSIPVRKSAIVGGPSPAKKRKIMVDPLSPPSTPPEASKKAYAMKNSRSQQQQHQPKIMLKIPSTSSNSYSHPMSSTTMTVPRVVIPPRPSSSSTSMYPHLSYPFAPSTTSIYPTPQKTPPMKPNKHTKAGRRAIRQSQKAAKVASSSSESLSLSQNRQYHHSHHNQRQRSNISPAGLVAPSLSTSSASASTSALSSSSSLLSLVDSDVDIEDDVLPQVPSSSSQLQSSRDSAQTQSWLHNVPRDVSIAA</sequence>
<reference evidence="1 2" key="1">
    <citation type="journal article" date="2019" name="Nat. Ecol. Evol.">
        <title>Megaphylogeny resolves global patterns of mushroom evolution.</title>
        <authorList>
            <person name="Varga T."/>
            <person name="Krizsan K."/>
            <person name="Foldi C."/>
            <person name="Dima B."/>
            <person name="Sanchez-Garcia M."/>
            <person name="Sanchez-Ramirez S."/>
            <person name="Szollosi G.J."/>
            <person name="Szarkandi J.G."/>
            <person name="Papp V."/>
            <person name="Albert L."/>
            <person name="Andreopoulos W."/>
            <person name="Angelini C."/>
            <person name="Antonin V."/>
            <person name="Barry K.W."/>
            <person name="Bougher N.L."/>
            <person name="Buchanan P."/>
            <person name="Buyck B."/>
            <person name="Bense V."/>
            <person name="Catcheside P."/>
            <person name="Chovatia M."/>
            <person name="Cooper J."/>
            <person name="Damon W."/>
            <person name="Desjardin D."/>
            <person name="Finy P."/>
            <person name="Geml J."/>
            <person name="Haridas S."/>
            <person name="Hughes K."/>
            <person name="Justo A."/>
            <person name="Karasinski D."/>
            <person name="Kautmanova I."/>
            <person name="Kiss B."/>
            <person name="Kocsube S."/>
            <person name="Kotiranta H."/>
            <person name="LaButti K.M."/>
            <person name="Lechner B.E."/>
            <person name="Liimatainen K."/>
            <person name="Lipzen A."/>
            <person name="Lukacs Z."/>
            <person name="Mihaltcheva S."/>
            <person name="Morgado L.N."/>
            <person name="Niskanen T."/>
            <person name="Noordeloos M.E."/>
            <person name="Ohm R.A."/>
            <person name="Ortiz-Santana B."/>
            <person name="Ovrebo C."/>
            <person name="Racz N."/>
            <person name="Riley R."/>
            <person name="Savchenko A."/>
            <person name="Shiryaev A."/>
            <person name="Soop K."/>
            <person name="Spirin V."/>
            <person name="Szebenyi C."/>
            <person name="Tomsovsky M."/>
            <person name="Tulloss R.E."/>
            <person name="Uehling J."/>
            <person name="Grigoriev I.V."/>
            <person name="Vagvolgyi C."/>
            <person name="Papp T."/>
            <person name="Martin F.M."/>
            <person name="Miettinen O."/>
            <person name="Hibbett D.S."/>
            <person name="Nagy L.G."/>
        </authorList>
    </citation>
    <scope>NUCLEOTIDE SEQUENCE [LARGE SCALE GENOMIC DNA]</scope>
    <source>
        <strain evidence="1 2">NL-1719</strain>
    </source>
</reference>